<keyword evidence="2" id="KW-1185">Reference proteome</keyword>
<protein>
    <submittedName>
        <fullName evidence="1">Uncharacterized protein</fullName>
    </submittedName>
</protein>
<reference evidence="1" key="1">
    <citation type="submission" date="2022-10" db="EMBL/GenBank/DDBJ databases">
        <authorList>
            <person name="Kim H.S."/>
            <person name="Kim J.-S."/>
            <person name="Suh M.K."/>
            <person name="Eom M.K."/>
            <person name="Lee J.-S."/>
        </authorList>
    </citation>
    <scope>NUCLEOTIDE SEQUENCE</scope>
    <source>
        <strain evidence="1">LIP-5</strain>
    </source>
</reference>
<name>A0AAE3IQG9_9BACT</name>
<sequence>MQVLANLRTLILTKSNKVRKLEIIISTFKDLCKCENISDVYTRQDYYAYITVAGKAG</sequence>
<accession>A0AAE3IQG9</accession>
<organism evidence="1 2">
    <name type="scientific">Haoranjiania flava</name>
    <dbReference type="NCBI Taxonomy" id="1856322"/>
    <lineage>
        <taxon>Bacteria</taxon>
        <taxon>Pseudomonadati</taxon>
        <taxon>Bacteroidota</taxon>
        <taxon>Chitinophagia</taxon>
        <taxon>Chitinophagales</taxon>
        <taxon>Chitinophagaceae</taxon>
        <taxon>Haoranjiania</taxon>
    </lineage>
</organism>
<dbReference type="RefSeq" id="WP_263038774.1">
    <property type="nucleotide sequence ID" value="NZ_JAOTPL010000022.1"/>
</dbReference>
<comment type="caution">
    <text evidence="1">The sequence shown here is derived from an EMBL/GenBank/DDBJ whole genome shotgun (WGS) entry which is preliminary data.</text>
</comment>
<dbReference type="AlphaFoldDB" id="A0AAE3IQG9"/>
<dbReference type="EMBL" id="JAOTPL010000022">
    <property type="protein sequence ID" value="MCU7695286.1"/>
    <property type="molecule type" value="Genomic_DNA"/>
</dbReference>
<dbReference type="Proteomes" id="UP001209317">
    <property type="component" value="Unassembled WGS sequence"/>
</dbReference>
<proteinExistence type="predicted"/>
<evidence type="ECO:0000313" key="1">
    <source>
        <dbReference type="EMBL" id="MCU7695286.1"/>
    </source>
</evidence>
<evidence type="ECO:0000313" key="2">
    <source>
        <dbReference type="Proteomes" id="UP001209317"/>
    </source>
</evidence>
<gene>
    <name evidence="1" type="ORF">OD355_12225</name>
</gene>